<sequence length="161" mass="19710">MISNNNRMNDETYHQIRQRKVRYVKDAWHAVQQWRDLFENGYYEINGNIVYPNCNQAALKVGIPLRTLQMYHKTFKYCFIFSNRNISKSIQIDRFLNQKMGRLYKFIQQHKKQFAKEQKQEKEVEQEQEQVAWDNMIIEADDQFSVKIEQDDQHKHQQNYK</sequence>
<proteinExistence type="predicted"/>
<evidence type="ECO:0000313" key="2">
    <source>
        <dbReference type="Proteomes" id="UP000000600"/>
    </source>
</evidence>
<dbReference type="OrthoDB" id="10384526at2759"/>
<name>A0DCD2_PARTE</name>
<protein>
    <submittedName>
        <fullName evidence="1">Uncharacterized protein</fullName>
    </submittedName>
</protein>
<dbReference type="OMA" id="YHKTFKY"/>
<evidence type="ECO:0000313" key="1">
    <source>
        <dbReference type="EMBL" id="CAK80699.1"/>
    </source>
</evidence>
<keyword evidence="2" id="KW-1185">Reference proteome</keyword>
<accession>A0DCD2</accession>
<dbReference type="Proteomes" id="UP000000600">
    <property type="component" value="Unassembled WGS sequence"/>
</dbReference>
<dbReference type="AlphaFoldDB" id="A0DCD2"/>
<reference evidence="1 2" key="1">
    <citation type="journal article" date="2006" name="Nature">
        <title>Global trends of whole-genome duplications revealed by the ciliate Paramecium tetraurelia.</title>
        <authorList>
            <consortium name="Genoscope"/>
            <person name="Aury J.-M."/>
            <person name="Jaillon O."/>
            <person name="Duret L."/>
            <person name="Noel B."/>
            <person name="Jubin C."/>
            <person name="Porcel B.M."/>
            <person name="Segurens B."/>
            <person name="Daubin V."/>
            <person name="Anthouard V."/>
            <person name="Aiach N."/>
            <person name="Arnaiz O."/>
            <person name="Billaut A."/>
            <person name="Beisson J."/>
            <person name="Blanc I."/>
            <person name="Bouhouche K."/>
            <person name="Camara F."/>
            <person name="Duharcourt S."/>
            <person name="Guigo R."/>
            <person name="Gogendeau D."/>
            <person name="Katinka M."/>
            <person name="Keller A.-M."/>
            <person name="Kissmehl R."/>
            <person name="Klotz C."/>
            <person name="Koll F."/>
            <person name="Le Moue A."/>
            <person name="Lepere C."/>
            <person name="Malinsky S."/>
            <person name="Nowacki M."/>
            <person name="Nowak J.K."/>
            <person name="Plattner H."/>
            <person name="Poulain J."/>
            <person name="Ruiz F."/>
            <person name="Serrano V."/>
            <person name="Zagulski M."/>
            <person name="Dessen P."/>
            <person name="Betermier M."/>
            <person name="Weissenbach J."/>
            <person name="Scarpelli C."/>
            <person name="Schachter V."/>
            <person name="Sperling L."/>
            <person name="Meyer E."/>
            <person name="Cohen J."/>
            <person name="Wincker P."/>
        </authorList>
    </citation>
    <scope>NUCLEOTIDE SEQUENCE [LARGE SCALE GENOMIC DNA]</scope>
    <source>
        <strain evidence="1 2">Stock d4-2</strain>
    </source>
</reference>
<dbReference type="RefSeq" id="XP_001448096.1">
    <property type="nucleotide sequence ID" value="XM_001448059.1"/>
</dbReference>
<dbReference type="KEGG" id="ptm:GSPATT00015577001"/>
<dbReference type="InParanoid" id="A0DCD2"/>
<organism evidence="1 2">
    <name type="scientific">Paramecium tetraurelia</name>
    <dbReference type="NCBI Taxonomy" id="5888"/>
    <lineage>
        <taxon>Eukaryota</taxon>
        <taxon>Sar</taxon>
        <taxon>Alveolata</taxon>
        <taxon>Ciliophora</taxon>
        <taxon>Intramacronucleata</taxon>
        <taxon>Oligohymenophorea</taxon>
        <taxon>Peniculida</taxon>
        <taxon>Parameciidae</taxon>
        <taxon>Paramecium</taxon>
    </lineage>
</organism>
<dbReference type="GeneID" id="5033881"/>
<dbReference type="EMBL" id="CT868374">
    <property type="protein sequence ID" value="CAK80699.1"/>
    <property type="molecule type" value="Genomic_DNA"/>
</dbReference>
<dbReference type="HOGENOM" id="CLU_1647018_0_0_1"/>
<gene>
    <name evidence="1" type="ORF">GSPATT00015577001</name>
</gene>